<evidence type="ECO:0000256" key="2">
    <source>
        <dbReference type="ARBA" id="ARBA00022801"/>
    </source>
</evidence>
<dbReference type="SUPFAM" id="SSF53474">
    <property type="entry name" value="alpha/beta-Hydrolases"/>
    <property type="match status" value="1"/>
</dbReference>
<dbReference type="GO" id="GO:0016788">
    <property type="term" value="F:hydrolase activity, acting on ester bonds"/>
    <property type="evidence" value="ECO:0007669"/>
    <property type="project" value="TreeGrafter"/>
</dbReference>
<dbReference type="InterPro" id="IPR029058">
    <property type="entry name" value="AB_hydrolase_fold"/>
</dbReference>
<accession>A0A0F9HKG7</accession>
<comment type="similarity">
    <text evidence="1">Belongs to the esterase D family.</text>
</comment>
<organism evidence="3">
    <name type="scientific">marine sediment metagenome</name>
    <dbReference type="NCBI Taxonomy" id="412755"/>
    <lineage>
        <taxon>unclassified sequences</taxon>
        <taxon>metagenomes</taxon>
        <taxon>ecological metagenomes</taxon>
    </lineage>
</organism>
<protein>
    <submittedName>
        <fullName evidence="3">Uncharacterized protein</fullName>
    </submittedName>
</protein>
<comment type="caution">
    <text evidence="3">The sequence shown here is derived from an EMBL/GenBank/DDBJ whole genome shotgun (WGS) entry which is preliminary data.</text>
</comment>
<dbReference type="InterPro" id="IPR000801">
    <property type="entry name" value="Esterase-like"/>
</dbReference>
<feature type="non-terminal residue" evidence="3">
    <location>
        <position position="347"/>
    </location>
</feature>
<dbReference type="PANTHER" id="PTHR40841">
    <property type="entry name" value="SIDEROPHORE TRIACETYLFUSARININE C ESTERASE"/>
    <property type="match status" value="1"/>
</dbReference>
<dbReference type="EMBL" id="LAZR01024290">
    <property type="protein sequence ID" value="KKL75642.1"/>
    <property type="molecule type" value="Genomic_DNA"/>
</dbReference>
<evidence type="ECO:0000256" key="1">
    <source>
        <dbReference type="ARBA" id="ARBA00005622"/>
    </source>
</evidence>
<reference evidence="3" key="1">
    <citation type="journal article" date="2015" name="Nature">
        <title>Complex archaea that bridge the gap between prokaryotes and eukaryotes.</title>
        <authorList>
            <person name="Spang A."/>
            <person name="Saw J.H."/>
            <person name="Jorgensen S.L."/>
            <person name="Zaremba-Niedzwiedzka K."/>
            <person name="Martijn J."/>
            <person name="Lind A.E."/>
            <person name="van Eijk R."/>
            <person name="Schleper C."/>
            <person name="Guy L."/>
            <person name="Ettema T.J."/>
        </authorList>
    </citation>
    <scope>NUCLEOTIDE SEQUENCE</scope>
</reference>
<keyword evidence="2" id="KW-0378">Hydrolase</keyword>
<dbReference type="Pfam" id="PF00756">
    <property type="entry name" value="Esterase"/>
    <property type="match status" value="1"/>
</dbReference>
<dbReference type="InterPro" id="IPR052558">
    <property type="entry name" value="Siderophore_Hydrolase_D"/>
</dbReference>
<evidence type="ECO:0000313" key="3">
    <source>
        <dbReference type="EMBL" id="KKL75642.1"/>
    </source>
</evidence>
<sequence>MKSNKLIVSLVLFVCIGGISAQTENGISLVEEATIESTVLNEERNIRIYFPRDYHSSDIRYPVLYLLDGGTHFQHAVSAVNFLKVHDKTPDMIIVAIINVDRNRDFSPVHDEGALTSGGAEKFLEFVSDELVANMDRDFRTSGFNILMGHSLGGTFATYALFTKPEIFDAYIAISPYLQFADNYLVNKSLESLKPYEDKGKYFYMTVGNEPDYYQALDAFSSAMKLRTEGTVDFKYDKMLSEDHSTVPYISLFNGLRFVFSEWEFPREKLQIGLEAVDAHYVSVSSKYGYEIKTPENIINLLGYTHLQNNEIERAIYVFKENVKRYSGSANVYDSLGDAYENDIQYK</sequence>
<proteinExistence type="inferred from homology"/>
<gene>
    <name evidence="3" type="ORF">LCGC14_2052830</name>
</gene>
<name>A0A0F9HKG7_9ZZZZ</name>
<dbReference type="AlphaFoldDB" id="A0A0F9HKG7"/>
<dbReference type="PANTHER" id="PTHR40841:SF2">
    <property type="entry name" value="SIDEROPHORE-DEGRADING ESTERASE (EUROFUNG)"/>
    <property type="match status" value="1"/>
</dbReference>
<dbReference type="Gene3D" id="3.40.50.1820">
    <property type="entry name" value="alpha/beta hydrolase"/>
    <property type="match status" value="1"/>
</dbReference>